<keyword evidence="12" id="KW-1185">Reference proteome</keyword>
<evidence type="ECO:0000256" key="7">
    <source>
        <dbReference type="SAM" id="MobiDB-lite"/>
    </source>
</evidence>
<evidence type="ECO:0000259" key="10">
    <source>
        <dbReference type="PROSITE" id="PS50929"/>
    </source>
</evidence>
<evidence type="ECO:0000313" key="12">
    <source>
        <dbReference type="Proteomes" id="UP000646749"/>
    </source>
</evidence>
<keyword evidence="3" id="KW-0547">Nucleotide-binding</keyword>
<evidence type="ECO:0000256" key="6">
    <source>
        <dbReference type="ARBA" id="ARBA00023136"/>
    </source>
</evidence>
<feature type="transmembrane region" description="Helical" evidence="8">
    <location>
        <begin position="200"/>
        <end position="222"/>
    </location>
</feature>
<feature type="compositionally biased region" description="Gly residues" evidence="7">
    <location>
        <begin position="78"/>
        <end position="87"/>
    </location>
</feature>
<dbReference type="InterPro" id="IPR036640">
    <property type="entry name" value="ABC1_TM_sf"/>
</dbReference>
<proteinExistence type="predicted"/>
<dbReference type="Pfam" id="PF00005">
    <property type="entry name" value="ABC_tran"/>
    <property type="match status" value="1"/>
</dbReference>
<dbReference type="SUPFAM" id="SSF52540">
    <property type="entry name" value="P-loop containing nucleoside triphosphate hydrolases"/>
    <property type="match status" value="1"/>
</dbReference>
<dbReference type="InterPro" id="IPR011527">
    <property type="entry name" value="ABC1_TM_dom"/>
</dbReference>
<feature type="transmembrane region" description="Helical" evidence="8">
    <location>
        <begin position="117"/>
        <end position="136"/>
    </location>
</feature>
<sequence length="739" mass="78219">MSRPTGPAGDGAVPNGSGAAPATGGAAPNGSDAVSNGSGAMGEQHGQAAGAERRPADGNTQDGAMNQKTNRATPARLPGGGARGGPGWATAGMPAEKSMNFGPSARRLLGLLRPHRVQLVVVILLAISSVGLSVAGPKILGYATDVIFSGLIGKQLPAGATAEQAAEQARAAGNDGFAELLLKMDVIPGTGIDFARLGQILLLAVLLFVGASLLSWLQGYILNGAVQDTIRQLRSDVEAKLNRLPLPYFDGQPRGELLSRVTNDIDNIAQTLQQTLSQLLASLLTVVGVLGVMFWISPLLAVVALIAVPLSVLVTKAIAKRSQKQFIAQWTHTGALNGQIEEAFTGHELVKVFGRQREVEATFAAKNDELFKASFAAQFVSGIIMPSMMFIGNLSYVLIAVIGGLRVASGAMTLGDVQAFIQYSRQFTQPLTQVAAMANLLQSGVASAERVFDVLDAEEQSADPVAPARLGERHGRVEFEHVSFRYEPEKPLIDDLSLVAEPGHTVAIVGPTGAGKTTLVNLVMRFYELDSGRITLDGVDLTELRRDTLRSEIGMVLQDTWLFGGTIRDNIAYGNPEATEEQILAAAKATFVDRFVRSLPDGYDTVIDEEGNNVSAGEKQLITIARAFLSDPSLLILDEATSSVDTRTEVLLQRAMAALRADRTSFVIAHRLSTIRDADLILVMESGRIVEQGTHAELLAAQGAYHRLYHAQFSQPVADVEPAAVAGPGGVPAGAPRQR</sequence>
<dbReference type="PANTHER" id="PTHR43394:SF1">
    <property type="entry name" value="ATP-BINDING CASSETTE SUB-FAMILY B MEMBER 10, MITOCHONDRIAL"/>
    <property type="match status" value="1"/>
</dbReference>
<evidence type="ECO:0000256" key="4">
    <source>
        <dbReference type="ARBA" id="ARBA00022840"/>
    </source>
</evidence>
<feature type="compositionally biased region" description="Polar residues" evidence="7">
    <location>
        <begin position="58"/>
        <end position="70"/>
    </location>
</feature>
<protein>
    <submittedName>
        <fullName evidence="11">Multidrug ABC transporter ATP-binding protein</fullName>
    </submittedName>
</protein>
<dbReference type="CDD" id="cd18547">
    <property type="entry name" value="ABC_6TM_Tm288_like"/>
    <property type="match status" value="1"/>
</dbReference>
<dbReference type="PROSITE" id="PS00211">
    <property type="entry name" value="ABC_TRANSPORTER_1"/>
    <property type="match status" value="1"/>
</dbReference>
<name>A0ABQ4DRJ9_9ACTN</name>
<dbReference type="Pfam" id="PF00664">
    <property type="entry name" value="ABC_membrane"/>
    <property type="match status" value="1"/>
</dbReference>
<accession>A0ABQ4DRJ9</accession>
<evidence type="ECO:0000259" key="9">
    <source>
        <dbReference type="PROSITE" id="PS50893"/>
    </source>
</evidence>
<dbReference type="Gene3D" id="3.40.50.300">
    <property type="entry name" value="P-loop containing nucleotide triphosphate hydrolases"/>
    <property type="match status" value="1"/>
</dbReference>
<dbReference type="GO" id="GO:0005524">
    <property type="term" value="F:ATP binding"/>
    <property type="evidence" value="ECO:0007669"/>
    <property type="project" value="UniProtKB-KW"/>
</dbReference>
<evidence type="ECO:0000256" key="5">
    <source>
        <dbReference type="ARBA" id="ARBA00022989"/>
    </source>
</evidence>
<dbReference type="SUPFAM" id="SSF90123">
    <property type="entry name" value="ABC transporter transmembrane region"/>
    <property type="match status" value="1"/>
</dbReference>
<dbReference type="PANTHER" id="PTHR43394">
    <property type="entry name" value="ATP-DEPENDENT PERMEASE MDL1, MITOCHONDRIAL"/>
    <property type="match status" value="1"/>
</dbReference>
<keyword evidence="6 8" id="KW-0472">Membrane</keyword>
<evidence type="ECO:0000256" key="1">
    <source>
        <dbReference type="ARBA" id="ARBA00004651"/>
    </source>
</evidence>
<keyword evidence="4 11" id="KW-0067">ATP-binding</keyword>
<feature type="transmembrane region" description="Helical" evidence="8">
    <location>
        <begin position="302"/>
        <end position="319"/>
    </location>
</feature>
<dbReference type="EMBL" id="BONW01000001">
    <property type="protein sequence ID" value="GIG85074.1"/>
    <property type="molecule type" value="Genomic_DNA"/>
</dbReference>
<dbReference type="InterPro" id="IPR003593">
    <property type="entry name" value="AAA+_ATPase"/>
</dbReference>
<dbReference type="InterPro" id="IPR027417">
    <property type="entry name" value="P-loop_NTPase"/>
</dbReference>
<evidence type="ECO:0000256" key="8">
    <source>
        <dbReference type="SAM" id="Phobius"/>
    </source>
</evidence>
<dbReference type="SMART" id="SM00382">
    <property type="entry name" value="AAA"/>
    <property type="match status" value="1"/>
</dbReference>
<keyword evidence="2 8" id="KW-0812">Transmembrane</keyword>
<comment type="subcellular location">
    <subcellularLocation>
        <location evidence="1">Cell membrane</location>
        <topology evidence="1">Multi-pass membrane protein</topology>
    </subcellularLocation>
</comment>
<feature type="domain" description="ABC transporter" evidence="9">
    <location>
        <begin position="477"/>
        <end position="711"/>
    </location>
</feature>
<keyword evidence="5 8" id="KW-1133">Transmembrane helix</keyword>
<gene>
    <name evidence="11" type="ORF">Pen02_00100</name>
</gene>
<dbReference type="CDD" id="cd03254">
    <property type="entry name" value="ABCC_Glucan_exporter_like"/>
    <property type="match status" value="1"/>
</dbReference>
<dbReference type="InterPro" id="IPR017871">
    <property type="entry name" value="ABC_transporter-like_CS"/>
</dbReference>
<dbReference type="PROSITE" id="PS50893">
    <property type="entry name" value="ABC_TRANSPORTER_2"/>
    <property type="match status" value="1"/>
</dbReference>
<dbReference type="Proteomes" id="UP000646749">
    <property type="component" value="Unassembled WGS sequence"/>
</dbReference>
<feature type="domain" description="ABC transmembrane type-1" evidence="10">
    <location>
        <begin position="120"/>
        <end position="443"/>
    </location>
</feature>
<comment type="caution">
    <text evidence="11">The sequence shown here is derived from an EMBL/GenBank/DDBJ whole genome shotgun (WGS) entry which is preliminary data.</text>
</comment>
<dbReference type="PROSITE" id="PS50929">
    <property type="entry name" value="ABC_TM1F"/>
    <property type="match status" value="1"/>
</dbReference>
<evidence type="ECO:0000313" key="11">
    <source>
        <dbReference type="EMBL" id="GIG85074.1"/>
    </source>
</evidence>
<dbReference type="Gene3D" id="1.20.1560.10">
    <property type="entry name" value="ABC transporter type 1, transmembrane domain"/>
    <property type="match status" value="1"/>
</dbReference>
<organism evidence="11 12">
    <name type="scientific">Plantactinospora endophytica</name>
    <dbReference type="NCBI Taxonomy" id="673535"/>
    <lineage>
        <taxon>Bacteria</taxon>
        <taxon>Bacillati</taxon>
        <taxon>Actinomycetota</taxon>
        <taxon>Actinomycetes</taxon>
        <taxon>Micromonosporales</taxon>
        <taxon>Micromonosporaceae</taxon>
        <taxon>Plantactinospora</taxon>
    </lineage>
</organism>
<dbReference type="InterPro" id="IPR039421">
    <property type="entry name" value="Type_1_exporter"/>
</dbReference>
<feature type="compositionally biased region" description="Low complexity" evidence="7">
    <location>
        <begin position="14"/>
        <end position="31"/>
    </location>
</feature>
<evidence type="ECO:0000256" key="2">
    <source>
        <dbReference type="ARBA" id="ARBA00022692"/>
    </source>
</evidence>
<dbReference type="InterPro" id="IPR003439">
    <property type="entry name" value="ABC_transporter-like_ATP-bd"/>
</dbReference>
<reference evidence="11 12" key="1">
    <citation type="submission" date="2021-01" db="EMBL/GenBank/DDBJ databases">
        <title>Whole genome shotgun sequence of Plantactinospora endophytica NBRC 110450.</title>
        <authorList>
            <person name="Komaki H."/>
            <person name="Tamura T."/>
        </authorList>
    </citation>
    <scope>NUCLEOTIDE SEQUENCE [LARGE SCALE GENOMIC DNA]</scope>
    <source>
        <strain evidence="11 12">NBRC 110450</strain>
    </source>
</reference>
<feature type="region of interest" description="Disordered" evidence="7">
    <location>
        <begin position="1"/>
        <end position="95"/>
    </location>
</feature>
<evidence type="ECO:0000256" key="3">
    <source>
        <dbReference type="ARBA" id="ARBA00022741"/>
    </source>
</evidence>